<sequence>MNKKVLIFNFYNGVLSRGIPIYSNNLAVALSKNNIVKNFGCPIWLINKPRWMIDVLFVIYEQLLFPFYALIKGYDKVIYPYNSCSVLSSVFNNSLLIIHDFIPNKKTKKTLSSSYICLTQWIHARLNRDVGFVSETTYRLSKNISYFKGVNRFLLPNSFYLMMEKINEIDAIDSSPYILLVSGEGANKRFKEALSLYKSLPERIPLKVAGFGKNTTQAENIISELNVDNVEVLPLLSDYELTANLVNSKMVWAHSIKEGFGRPVVEGRLCGKPVIASNIPAFKEHKDNEVYLYDIHNFSLAYELALNLSTKTIFKNKYHAVLEKELARWLS</sequence>
<gene>
    <name evidence="3" type="ORF">NCTC8580_01258</name>
</gene>
<evidence type="ECO:0000313" key="3">
    <source>
        <dbReference type="EMBL" id="SUP81177.1"/>
    </source>
</evidence>
<dbReference type="PANTHER" id="PTHR46401">
    <property type="entry name" value="GLYCOSYLTRANSFERASE WBBK-RELATED"/>
    <property type="match status" value="1"/>
</dbReference>
<dbReference type="RefSeq" id="WP_050093034.1">
    <property type="nucleotide sequence ID" value="NZ_CPWG01000015.1"/>
</dbReference>
<evidence type="ECO:0000259" key="2">
    <source>
        <dbReference type="Pfam" id="PF00534"/>
    </source>
</evidence>
<dbReference type="InterPro" id="IPR001296">
    <property type="entry name" value="Glyco_trans_1"/>
</dbReference>
<dbReference type="Proteomes" id="UP000255087">
    <property type="component" value="Unassembled WGS sequence"/>
</dbReference>
<dbReference type="Gene3D" id="3.40.50.2000">
    <property type="entry name" value="Glycogen Phosphorylase B"/>
    <property type="match status" value="1"/>
</dbReference>
<dbReference type="GO" id="GO:0016757">
    <property type="term" value="F:glycosyltransferase activity"/>
    <property type="evidence" value="ECO:0007669"/>
    <property type="project" value="InterPro"/>
</dbReference>
<organism evidence="3 4">
    <name type="scientific">Yersinia pseudotuberculosis</name>
    <dbReference type="NCBI Taxonomy" id="633"/>
    <lineage>
        <taxon>Bacteria</taxon>
        <taxon>Pseudomonadati</taxon>
        <taxon>Pseudomonadota</taxon>
        <taxon>Gammaproteobacteria</taxon>
        <taxon>Enterobacterales</taxon>
        <taxon>Yersiniaceae</taxon>
        <taxon>Yersinia</taxon>
    </lineage>
</organism>
<name>A0A380Q7C4_YERPU</name>
<dbReference type="SUPFAM" id="SSF53756">
    <property type="entry name" value="UDP-Glycosyltransferase/glycogen phosphorylase"/>
    <property type="match status" value="1"/>
</dbReference>
<reference evidence="3 4" key="1">
    <citation type="submission" date="2018-06" db="EMBL/GenBank/DDBJ databases">
        <authorList>
            <consortium name="Pathogen Informatics"/>
            <person name="Doyle S."/>
        </authorList>
    </citation>
    <scope>NUCLEOTIDE SEQUENCE [LARGE SCALE GENOMIC DNA]</scope>
    <source>
        <strain evidence="3 4">NCTC8580</strain>
    </source>
</reference>
<dbReference type="EMBL" id="UHJC01000001">
    <property type="protein sequence ID" value="SUP81177.1"/>
    <property type="molecule type" value="Genomic_DNA"/>
</dbReference>
<proteinExistence type="predicted"/>
<accession>A0A380Q7C4</accession>
<dbReference type="AlphaFoldDB" id="A0A380Q7C4"/>
<keyword evidence="1 3" id="KW-0808">Transferase</keyword>
<evidence type="ECO:0000313" key="4">
    <source>
        <dbReference type="Proteomes" id="UP000255087"/>
    </source>
</evidence>
<dbReference type="PANTHER" id="PTHR46401:SF2">
    <property type="entry name" value="GLYCOSYLTRANSFERASE WBBK-RELATED"/>
    <property type="match status" value="1"/>
</dbReference>
<evidence type="ECO:0000256" key="1">
    <source>
        <dbReference type="ARBA" id="ARBA00022679"/>
    </source>
</evidence>
<feature type="domain" description="Glycosyl transferase family 1" evidence="2">
    <location>
        <begin position="165"/>
        <end position="289"/>
    </location>
</feature>
<dbReference type="Pfam" id="PF00534">
    <property type="entry name" value="Glycos_transf_1"/>
    <property type="match status" value="1"/>
</dbReference>
<protein>
    <submittedName>
        <fullName evidence="3">Glycosyltransferase, MSMEG_0565 family</fullName>
    </submittedName>
</protein>